<evidence type="ECO:0000259" key="6">
    <source>
        <dbReference type="PROSITE" id="PS50404"/>
    </source>
</evidence>
<comment type="similarity">
    <text evidence="1">Belongs to the GST superfamily.</text>
</comment>
<gene>
    <name evidence="8" type="ORF">VE01_08052</name>
</gene>
<evidence type="ECO:0000256" key="2">
    <source>
        <dbReference type="ARBA" id="ARBA00012452"/>
    </source>
</evidence>
<proteinExistence type="inferred from homology"/>
<dbReference type="PANTHER" id="PTHR44051:SF3">
    <property type="entry name" value="TRANSCRIPTIONAL REGULATOR URE2"/>
    <property type="match status" value="1"/>
</dbReference>
<dbReference type="Pfam" id="PF14497">
    <property type="entry name" value="GST_C_3"/>
    <property type="match status" value="1"/>
</dbReference>
<feature type="domain" description="GST C-terminal" evidence="7">
    <location>
        <begin position="95"/>
        <end position="225"/>
    </location>
</feature>
<evidence type="ECO:0000313" key="8">
    <source>
        <dbReference type="EMBL" id="OBT93629.2"/>
    </source>
</evidence>
<evidence type="ECO:0000259" key="7">
    <source>
        <dbReference type="PROSITE" id="PS50405"/>
    </source>
</evidence>
<reference evidence="8 9" key="1">
    <citation type="submission" date="2016-03" db="EMBL/GenBank/DDBJ databases">
        <title>Comparative genomics of Pseudogymnoascus destructans, the fungus causing white-nose syndrome of bats.</title>
        <authorList>
            <person name="Palmer J.M."/>
            <person name="Drees K.P."/>
            <person name="Foster J.T."/>
            <person name="Lindner D.L."/>
        </authorList>
    </citation>
    <scope>NUCLEOTIDE SEQUENCE [LARGE SCALE GENOMIC DNA]</scope>
    <source>
        <strain evidence="8 9">UAMH 10579</strain>
    </source>
</reference>
<dbReference type="AlphaFoldDB" id="A0A1B8GCQ9"/>
<dbReference type="InterPro" id="IPR010987">
    <property type="entry name" value="Glutathione-S-Trfase_C-like"/>
</dbReference>
<evidence type="ECO:0000256" key="1">
    <source>
        <dbReference type="ARBA" id="ARBA00007409"/>
    </source>
</evidence>
<dbReference type="InterPro" id="IPR004045">
    <property type="entry name" value="Glutathione_S-Trfase_N"/>
</dbReference>
<dbReference type="Pfam" id="PF02798">
    <property type="entry name" value="GST_N"/>
    <property type="match status" value="1"/>
</dbReference>
<dbReference type="InterPro" id="IPR036249">
    <property type="entry name" value="Thioredoxin-like_sf"/>
</dbReference>
<dbReference type="Proteomes" id="UP000091956">
    <property type="component" value="Unassembled WGS sequence"/>
</dbReference>
<name>A0A1B8GCQ9_9PEZI</name>
<reference evidence="9" key="2">
    <citation type="journal article" date="2018" name="Nat. Commun.">
        <title>Extreme sensitivity to ultraviolet light in the fungal pathogen causing white-nose syndrome of bats.</title>
        <authorList>
            <person name="Palmer J.M."/>
            <person name="Drees K.P."/>
            <person name="Foster J.T."/>
            <person name="Lindner D.L."/>
        </authorList>
    </citation>
    <scope>NUCLEOTIDE SEQUENCE [LARGE SCALE GENOMIC DNA]</scope>
    <source>
        <strain evidence="9">UAMH 10579</strain>
    </source>
</reference>
<keyword evidence="9" id="KW-1185">Reference proteome</keyword>
<evidence type="ECO:0000313" key="9">
    <source>
        <dbReference type="Proteomes" id="UP000091956"/>
    </source>
</evidence>
<dbReference type="GO" id="GO:0004364">
    <property type="term" value="F:glutathione transferase activity"/>
    <property type="evidence" value="ECO:0007669"/>
    <property type="project" value="UniProtKB-EC"/>
</dbReference>
<evidence type="ECO:0000256" key="4">
    <source>
        <dbReference type="ARBA" id="ARBA00047960"/>
    </source>
</evidence>
<dbReference type="PANTHER" id="PTHR44051">
    <property type="entry name" value="GLUTATHIONE S-TRANSFERASE-RELATED"/>
    <property type="match status" value="1"/>
</dbReference>
<dbReference type="CDD" id="cd03048">
    <property type="entry name" value="GST_N_Ure2p_like"/>
    <property type="match status" value="1"/>
</dbReference>
<sequence length="226" mass="26382">MAQNKDLKPITLYSHAGGPNPWKVAMILAELNVPYKTEFLTFPELKKEPYEKLCINGRVPAIEDPNTNVTLWESGAIIEYLIETYDKSNSLTYDTVPEKFQVKQWLHFQVSGQGPYFGQAMWFEKYHQEKLPTAQQRYKDQVLRVYDVLNRALEGRDYLVGDKCTYADISFIAWDYRFQAVFKGEFAIEELEKKYPNYVRWHKAVASRKAIKEVLEENDRVVAAAH</sequence>
<dbReference type="SFLD" id="SFLDS00019">
    <property type="entry name" value="Glutathione_Transferase_(cytos"/>
    <property type="match status" value="1"/>
</dbReference>
<comment type="function">
    <text evidence="5">Involved in the oxidative stress response and detoxification.</text>
</comment>
<dbReference type="GeneID" id="28841438"/>
<comment type="catalytic activity">
    <reaction evidence="4">
        <text>RX + glutathione = an S-substituted glutathione + a halide anion + H(+)</text>
        <dbReference type="Rhea" id="RHEA:16437"/>
        <dbReference type="ChEBI" id="CHEBI:15378"/>
        <dbReference type="ChEBI" id="CHEBI:16042"/>
        <dbReference type="ChEBI" id="CHEBI:17792"/>
        <dbReference type="ChEBI" id="CHEBI:57925"/>
        <dbReference type="ChEBI" id="CHEBI:90779"/>
        <dbReference type="EC" id="2.5.1.18"/>
    </reaction>
</comment>
<dbReference type="EMBL" id="KV460251">
    <property type="protein sequence ID" value="OBT93629.2"/>
    <property type="molecule type" value="Genomic_DNA"/>
</dbReference>
<accession>A0A1B8GCQ9</accession>
<dbReference type="PROSITE" id="PS50404">
    <property type="entry name" value="GST_NTER"/>
    <property type="match status" value="1"/>
</dbReference>
<organism evidence="8 9">
    <name type="scientific">Pseudogymnoascus verrucosus</name>
    <dbReference type="NCBI Taxonomy" id="342668"/>
    <lineage>
        <taxon>Eukaryota</taxon>
        <taxon>Fungi</taxon>
        <taxon>Dikarya</taxon>
        <taxon>Ascomycota</taxon>
        <taxon>Pezizomycotina</taxon>
        <taxon>Leotiomycetes</taxon>
        <taxon>Thelebolales</taxon>
        <taxon>Thelebolaceae</taxon>
        <taxon>Pseudogymnoascus</taxon>
    </lineage>
</organism>
<dbReference type="GO" id="GO:0005737">
    <property type="term" value="C:cytoplasm"/>
    <property type="evidence" value="ECO:0007669"/>
    <property type="project" value="UniProtKB-ARBA"/>
</dbReference>
<protein>
    <recommendedName>
        <fullName evidence="2">glutathione transferase</fullName>
        <ecNumber evidence="2">2.5.1.18</ecNumber>
    </recommendedName>
</protein>
<feature type="domain" description="GST N-terminal" evidence="6">
    <location>
        <begin position="8"/>
        <end position="89"/>
    </location>
</feature>
<dbReference type="SFLD" id="SFLDG01151">
    <property type="entry name" value="Main.2:_Nu-like"/>
    <property type="match status" value="1"/>
</dbReference>
<dbReference type="SUPFAM" id="SSF47616">
    <property type="entry name" value="GST C-terminal domain-like"/>
    <property type="match status" value="1"/>
</dbReference>
<dbReference type="SFLD" id="SFLDG00358">
    <property type="entry name" value="Main_(cytGST)"/>
    <property type="match status" value="1"/>
</dbReference>
<dbReference type="GO" id="GO:0005634">
    <property type="term" value="C:nucleus"/>
    <property type="evidence" value="ECO:0007669"/>
    <property type="project" value="UniProtKB-ARBA"/>
</dbReference>
<dbReference type="STRING" id="342668.A0A1B8GCQ9"/>
<dbReference type="PROSITE" id="PS50405">
    <property type="entry name" value="GST_CTER"/>
    <property type="match status" value="1"/>
</dbReference>
<keyword evidence="3" id="KW-0808">Transferase</keyword>
<dbReference type="InterPro" id="IPR040079">
    <property type="entry name" value="Glutathione_S-Trfase"/>
</dbReference>
<dbReference type="InterPro" id="IPR004046">
    <property type="entry name" value="GST_C"/>
</dbReference>
<dbReference type="RefSeq" id="XP_059319435.1">
    <property type="nucleotide sequence ID" value="XM_059463931.1"/>
</dbReference>
<dbReference type="Gene3D" id="1.20.1050.130">
    <property type="match status" value="1"/>
</dbReference>
<evidence type="ECO:0000256" key="3">
    <source>
        <dbReference type="ARBA" id="ARBA00022679"/>
    </source>
</evidence>
<dbReference type="SUPFAM" id="SSF52833">
    <property type="entry name" value="Thioredoxin-like"/>
    <property type="match status" value="1"/>
</dbReference>
<dbReference type="FunFam" id="1.20.1050.130:FF:000016">
    <property type="entry name" value="Glutathione S-transferase 1"/>
    <property type="match status" value="1"/>
</dbReference>
<dbReference type="InterPro" id="IPR036282">
    <property type="entry name" value="Glutathione-S-Trfase_C_sf"/>
</dbReference>
<evidence type="ECO:0000256" key="5">
    <source>
        <dbReference type="ARBA" id="ARBA00060024"/>
    </source>
</evidence>
<dbReference type="EC" id="2.5.1.18" evidence="2"/>